<dbReference type="PANTHER" id="PTHR46565">
    <property type="entry name" value="COLD SHOCK DOMAIN PROTEIN 2"/>
    <property type="match status" value="1"/>
</dbReference>
<dbReference type="Gene3D" id="2.40.50.140">
    <property type="entry name" value="Nucleic acid-binding proteins"/>
    <property type="match status" value="1"/>
</dbReference>
<dbReference type="Pfam" id="PF00313">
    <property type="entry name" value="CSD"/>
    <property type="match status" value="1"/>
</dbReference>
<dbReference type="InterPro" id="IPR012340">
    <property type="entry name" value="NA-bd_OB-fold"/>
</dbReference>
<gene>
    <name evidence="9" type="primary">cspC</name>
    <name evidence="8" type="ORF">DIT97_31120</name>
    <name evidence="9" type="ORF">GmarT_05180</name>
</gene>
<evidence type="ECO:0000256" key="1">
    <source>
        <dbReference type="ARBA" id="ARBA00004496"/>
    </source>
</evidence>
<dbReference type="InterPro" id="IPR012156">
    <property type="entry name" value="Cold_shock_CspA"/>
</dbReference>
<dbReference type="Proteomes" id="UP000322887">
    <property type="component" value="Chromosome"/>
</dbReference>
<dbReference type="GeneID" id="98645200"/>
<proteinExistence type="predicted"/>
<dbReference type="EMBL" id="CP042910">
    <property type="protein sequence ID" value="QEG14682.1"/>
    <property type="molecule type" value="Genomic_DNA"/>
</dbReference>
<reference evidence="9 11" key="2">
    <citation type="submission" date="2019-08" db="EMBL/GenBank/DDBJ databases">
        <title>Deep-cultivation of Planctomycetes and their phenomic and genomic characterization uncovers novel biology.</title>
        <authorList>
            <person name="Wiegand S."/>
            <person name="Jogler M."/>
            <person name="Boedeker C."/>
            <person name="Pinto D."/>
            <person name="Vollmers J."/>
            <person name="Rivas-Marin E."/>
            <person name="Kohn T."/>
            <person name="Peeters S.H."/>
            <person name="Heuer A."/>
            <person name="Rast P."/>
            <person name="Oberbeckmann S."/>
            <person name="Bunk B."/>
            <person name="Jeske O."/>
            <person name="Meyerdierks A."/>
            <person name="Storesund J.E."/>
            <person name="Kallscheuer N."/>
            <person name="Luecker S."/>
            <person name="Lage O.M."/>
            <person name="Pohl T."/>
            <person name="Merkel B.J."/>
            <person name="Hornburger P."/>
            <person name="Mueller R.-W."/>
            <person name="Bruemmer F."/>
            <person name="Labrenz M."/>
            <person name="Spormann A.M."/>
            <person name="Op den Camp H."/>
            <person name="Overmann J."/>
            <person name="Amann R."/>
            <person name="Jetten M.S.M."/>
            <person name="Mascher T."/>
            <person name="Medema M.H."/>
            <person name="Devos D.P."/>
            <person name="Kaster A.-K."/>
            <person name="Ovreas L."/>
            <person name="Rohde M."/>
            <person name="Galperin M.Y."/>
            <person name="Jogler C."/>
        </authorList>
    </citation>
    <scope>NUCLEOTIDE SEQUENCE [LARGE SCALE GENOMIC DNA]</scope>
    <source>
        <strain evidence="9 11">DSM 8797</strain>
    </source>
</reference>
<sequence length="65" mass="7227">MATGTIKKITEKGFGFINDGQQDIFFHLSSLDGVTFDQLVEGQTVEFETEKSDRGLRAVRVTTSE</sequence>
<keyword evidence="3" id="KW-0805">Transcription regulation</keyword>
<protein>
    <submittedName>
        <fullName evidence="8">Cold shock domain-containing protein</fullName>
    </submittedName>
    <submittedName>
        <fullName evidence="9">Cold shock-like protein CspC</fullName>
    </submittedName>
</protein>
<evidence type="ECO:0000256" key="4">
    <source>
        <dbReference type="ARBA" id="ARBA00023125"/>
    </source>
</evidence>
<organism evidence="8 10">
    <name type="scientific">Gimesia maris</name>
    <dbReference type="NCBI Taxonomy" id="122"/>
    <lineage>
        <taxon>Bacteria</taxon>
        <taxon>Pseudomonadati</taxon>
        <taxon>Planctomycetota</taxon>
        <taxon>Planctomycetia</taxon>
        <taxon>Planctomycetales</taxon>
        <taxon>Planctomycetaceae</taxon>
        <taxon>Gimesia</taxon>
    </lineage>
</organism>
<dbReference type="EMBL" id="DQAY01000192">
    <property type="protein sequence ID" value="HCO27241.1"/>
    <property type="molecule type" value="Genomic_DNA"/>
</dbReference>
<dbReference type="Proteomes" id="UP000263642">
    <property type="component" value="Unassembled WGS sequence"/>
</dbReference>
<accession>A0A3D3REK1</accession>
<keyword evidence="4" id="KW-0238">DNA-binding</keyword>
<evidence type="ECO:0000256" key="5">
    <source>
        <dbReference type="ARBA" id="ARBA00023159"/>
    </source>
</evidence>
<keyword evidence="11" id="KW-1185">Reference proteome</keyword>
<evidence type="ECO:0000256" key="3">
    <source>
        <dbReference type="ARBA" id="ARBA00023015"/>
    </source>
</evidence>
<evidence type="ECO:0000313" key="8">
    <source>
        <dbReference type="EMBL" id="HCO27241.1"/>
    </source>
</evidence>
<dbReference type="PANTHER" id="PTHR46565:SF20">
    <property type="entry name" value="COLD SHOCK DOMAIN-CONTAINING PROTEIN 4"/>
    <property type="match status" value="1"/>
</dbReference>
<dbReference type="InterPro" id="IPR002059">
    <property type="entry name" value="CSP_DNA-bd"/>
</dbReference>
<evidence type="ECO:0000256" key="2">
    <source>
        <dbReference type="ARBA" id="ARBA00022490"/>
    </source>
</evidence>
<keyword evidence="6" id="KW-0804">Transcription</keyword>
<evidence type="ECO:0000256" key="6">
    <source>
        <dbReference type="ARBA" id="ARBA00023163"/>
    </source>
</evidence>
<dbReference type="PIRSF" id="PIRSF002599">
    <property type="entry name" value="Cold_shock_A"/>
    <property type="match status" value="1"/>
</dbReference>
<dbReference type="PROSITE" id="PS51857">
    <property type="entry name" value="CSD_2"/>
    <property type="match status" value="1"/>
</dbReference>
<reference evidence="8 10" key="1">
    <citation type="journal article" date="2018" name="Nat. Biotechnol.">
        <title>A standardized bacterial taxonomy based on genome phylogeny substantially revises the tree of life.</title>
        <authorList>
            <person name="Parks D.H."/>
            <person name="Chuvochina M."/>
            <person name="Waite D.W."/>
            <person name="Rinke C."/>
            <person name="Skarshewski A."/>
            <person name="Chaumeil P.A."/>
            <person name="Hugenholtz P."/>
        </authorList>
    </citation>
    <scope>NUCLEOTIDE SEQUENCE [LARGE SCALE GENOMIC DNA]</scope>
    <source>
        <strain evidence="8">UBA9375</strain>
    </source>
</reference>
<evidence type="ECO:0000313" key="11">
    <source>
        <dbReference type="Proteomes" id="UP000322887"/>
    </source>
</evidence>
<dbReference type="SUPFAM" id="SSF50249">
    <property type="entry name" value="Nucleic acid-binding proteins"/>
    <property type="match status" value="1"/>
</dbReference>
<keyword evidence="2" id="KW-0963">Cytoplasm</keyword>
<dbReference type="CDD" id="cd04458">
    <property type="entry name" value="CSP_CDS"/>
    <property type="match status" value="1"/>
</dbReference>
<name>A0A3D3REK1_9PLAN</name>
<keyword evidence="5" id="KW-0010">Activator</keyword>
<dbReference type="GO" id="GO:0003677">
    <property type="term" value="F:DNA binding"/>
    <property type="evidence" value="ECO:0007669"/>
    <property type="project" value="UniProtKB-KW"/>
</dbReference>
<evidence type="ECO:0000313" key="10">
    <source>
        <dbReference type="Proteomes" id="UP000263642"/>
    </source>
</evidence>
<accession>A0A517X5G2</accession>
<dbReference type="SMART" id="SM00357">
    <property type="entry name" value="CSP"/>
    <property type="match status" value="1"/>
</dbReference>
<dbReference type="InterPro" id="IPR011129">
    <property type="entry name" value="CSD"/>
</dbReference>
<evidence type="ECO:0000259" key="7">
    <source>
        <dbReference type="PROSITE" id="PS51857"/>
    </source>
</evidence>
<dbReference type="AlphaFoldDB" id="A0A3D3REK1"/>
<feature type="domain" description="CSD" evidence="7">
    <location>
        <begin position="1"/>
        <end position="63"/>
    </location>
</feature>
<dbReference type="GO" id="GO:0005829">
    <property type="term" value="C:cytosol"/>
    <property type="evidence" value="ECO:0007669"/>
    <property type="project" value="UniProtKB-ARBA"/>
</dbReference>
<comment type="subcellular location">
    <subcellularLocation>
        <location evidence="1">Cytoplasm</location>
    </subcellularLocation>
</comment>
<evidence type="ECO:0000313" key="9">
    <source>
        <dbReference type="EMBL" id="QEG14682.1"/>
    </source>
</evidence>
<dbReference type="RefSeq" id="WP_002649150.1">
    <property type="nucleotide sequence ID" value="NZ_CAXAST010000008.1"/>
</dbReference>